<dbReference type="RefSeq" id="XP_049148468.1">
    <property type="nucleotide sequence ID" value="XM_049291323.1"/>
</dbReference>
<evidence type="ECO:0000313" key="3">
    <source>
        <dbReference type="Proteomes" id="UP000830671"/>
    </source>
</evidence>
<dbReference type="GeneID" id="73346333"/>
<dbReference type="Proteomes" id="UP000830671">
    <property type="component" value="Chromosome 6"/>
</dbReference>
<organism evidence="2 3">
    <name type="scientific">Colletotrichum lupini</name>
    <dbReference type="NCBI Taxonomy" id="145971"/>
    <lineage>
        <taxon>Eukaryota</taxon>
        <taxon>Fungi</taxon>
        <taxon>Dikarya</taxon>
        <taxon>Ascomycota</taxon>
        <taxon>Pezizomycotina</taxon>
        <taxon>Sordariomycetes</taxon>
        <taxon>Hypocreomycetidae</taxon>
        <taxon>Glomerellales</taxon>
        <taxon>Glomerellaceae</taxon>
        <taxon>Colletotrichum</taxon>
        <taxon>Colletotrichum acutatum species complex</taxon>
    </lineage>
</organism>
<feature type="region of interest" description="Disordered" evidence="1">
    <location>
        <begin position="87"/>
        <end position="106"/>
    </location>
</feature>
<protein>
    <submittedName>
        <fullName evidence="2">Uncharacterized protein</fullName>
    </submittedName>
</protein>
<dbReference type="AlphaFoldDB" id="A0A9Q8WL64"/>
<reference evidence="2" key="1">
    <citation type="journal article" date="2021" name="Mol. Plant Microbe Interact.">
        <title>Complete Genome Sequence of the Plant-Pathogenic Fungus Colletotrichum lupini.</title>
        <authorList>
            <person name="Baroncelli R."/>
            <person name="Pensec F."/>
            <person name="Da Lio D."/>
            <person name="Boufleur T."/>
            <person name="Vicente I."/>
            <person name="Sarrocco S."/>
            <person name="Picot A."/>
            <person name="Baraldi E."/>
            <person name="Sukno S."/>
            <person name="Thon M."/>
            <person name="Le Floch G."/>
        </authorList>
    </citation>
    <scope>NUCLEOTIDE SEQUENCE</scope>
    <source>
        <strain evidence="2">IMI 504893</strain>
    </source>
</reference>
<accession>A0A9Q8WL64</accession>
<proteinExistence type="predicted"/>
<keyword evidence="3" id="KW-1185">Reference proteome</keyword>
<sequence>MNDESMCRHDLTLDSTLDTLLNLNPKHKRPQQIRSYTPPLSSSPLVFRTPSSEFVLSLDRFPSPPPPYYHAERELASHWAESARIVSGSGCQTPTPRRYTDAPGPRLPSPVAGPLLTDAFESVAAGPNPRRLFSSFRGQSTTSPPASTHSHFLSLALFWFLSTNQVNLLRHLAFHLLTDRWLLAASNRCRFLPEVAFPEAQTATDHHSPSAIPGIHGYTASIAGDWTSGPITSLNLSHFCFALLRPGPARLGCLSGNTSPTCTFGAGPLRNPAVFYDQVARRSNTQRSHSRTAGATSIKTPYLSIGRSLGFMCQVNSPIPNAMETVMGVRCQIKYELAKRSVESKAGSLCRLNRRVYDVTPRRDRPSATEMLESSCQYLALGRNPQCNNMPIIGLCYRHFATTEPRSTHAMVSGAPSIPVAHINSFDALACTISLSVKATSLTPACPVRSTSSTCTPCGSGHEYMGTGPQTNNLAGLAESGVRCQRKPEGGAAVPTTGRHDKASRSKGLNILQPPTWADLISGLLDPHSTEACPSGVLLEIPIVLNAPDAGNAMTTQNERTFSSEVLLTSRLNLPILDGVWEDNGMLFMMQADLIWDRSEMSRSAGRAINSMIDPGHCLLFFMGRLLACVGTIATGHVACRIIVQGRGVWDLTDDDPASFLLLSSSMSHPMTAMVLEYADFGGTIHCYPTSNCEAGQTGNRFLRIIREAEKFRPSDWFLAETLNARPAQLRARPWGRPADPVPDVQQRFIQGVLPKFRATRRSVFRGHGSLSVAQRNVKQGRLTGQELDSTLAIGTYGEAAKPLFSQSMDMFFIELASG</sequence>
<evidence type="ECO:0000256" key="1">
    <source>
        <dbReference type="SAM" id="MobiDB-lite"/>
    </source>
</evidence>
<evidence type="ECO:0000313" key="2">
    <source>
        <dbReference type="EMBL" id="UQC86857.1"/>
    </source>
</evidence>
<gene>
    <name evidence="2" type="ORF">CLUP02_12359</name>
</gene>
<name>A0A9Q8WL64_9PEZI</name>
<dbReference type="EMBL" id="CP019478">
    <property type="protein sequence ID" value="UQC86857.1"/>
    <property type="molecule type" value="Genomic_DNA"/>
</dbReference>
<dbReference type="KEGG" id="clup:CLUP02_12359"/>